<name>A0A4Q0MRA0_9HYPH</name>
<protein>
    <recommendedName>
        <fullName evidence="1">diguanylate cyclase</fullName>
        <ecNumber evidence="1">2.7.7.65</ecNumber>
    </recommendedName>
</protein>
<evidence type="ECO:0000256" key="2">
    <source>
        <dbReference type="ARBA" id="ARBA00034247"/>
    </source>
</evidence>
<dbReference type="Pfam" id="PF00990">
    <property type="entry name" value="GGDEF"/>
    <property type="match status" value="1"/>
</dbReference>
<comment type="catalytic activity">
    <reaction evidence="2">
        <text>2 GTP = 3',3'-c-di-GMP + 2 diphosphate</text>
        <dbReference type="Rhea" id="RHEA:24898"/>
        <dbReference type="ChEBI" id="CHEBI:33019"/>
        <dbReference type="ChEBI" id="CHEBI:37565"/>
        <dbReference type="ChEBI" id="CHEBI:58805"/>
        <dbReference type="EC" id="2.7.7.65"/>
    </reaction>
</comment>
<evidence type="ECO:0000313" key="5">
    <source>
        <dbReference type="EMBL" id="RXF75676.1"/>
    </source>
</evidence>
<keyword evidence="6" id="KW-1185">Reference proteome</keyword>
<dbReference type="Proteomes" id="UP000289708">
    <property type="component" value="Unassembled WGS sequence"/>
</dbReference>
<evidence type="ECO:0000256" key="3">
    <source>
        <dbReference type="SAM" id="Phobius"/>
    </source>
</evidence>
<feature type="transmembrane region" description="Helical" evidence="3">
    <location>
        <begin position="128"/>
        <end position="147"/>
    </location>
</feature>
<dbReference type="GO" id="GO:1902201">
    <property type="term" value="P:negative regulation of bacterial-type flagellum-dependent cell motility"/>
    <property type="evidence" value="ECO:0007669"/>
    <property type="project" value="TreeGrafter"/>
</dbReference>
<gene>
    <name evidence="5" type="ORF">EK403_02225</name>
</gene>
<dbReference type="SUPFAM" id="SSF55073">
    <property type="entry name" value="Nucleotide cyclase"/>
    <property type="match status" value="1"/>
</dbReference>
<evidence type="ECO:0000259" key="4">
    <source>
        <dbReference type="PROSITE" id="PS50887"/>
    </source>
</evidence>
<dbReference type="AlphaFoldDB" id="A0A4Q0MRA0"/>
<feature type="domain" description="GGDEF" evidence="4">
    <location>
        <begin position="242"/>
        <end position="375"/>
    </location>
</feature>
<evidence type="ECO:0000256" key="1">
    <source>
        <dbReference type="ARBA" id="ARBA00012528"/>
    </source>
</evidence>
<keyword evidence="3" id="KW-0472">Membrane</keyword>
<dbReference type="PANTHER" id="PTHR45138:SF9">
    <property type="entry name" value="DIGUANYLATE CYCLASE DGCM-RELATED"/>
    <property type="match status" value="1"/>
</dbReference>
<reference evidence="5 6" key="1">
    <citation type="submission" date="2018-12" db="EMBL/GenBank/DDBJ databases">
        <title>bacterium Hansschlegelia zhihuaiae S113.</title>
        <authorList>
            <person name="He J."/>
        </authorList>
    </citation>
    <scope>NUCLEOTIDE SEQUENCE [LARGE SCALE GENOMIC DNA]</scope>
    <source>
        <strain evidence="5 6">S 113</strain>
    </source>
</reference>
<comment type="caution">
    <text evidence="5">The sequence shown here is derived from an EMBL/GenBank/DDBJ whole genome shotgun (WGS) entry which is preliminary data.</text>
</comment>
<dbReference type="RefSeq" id="WP_128775855.1">
    <property type="nucleotide sequence ID" value="NZ_RYFI01000001.1"/>
</dbReference>
<evidence type="ECO:0000313" key="6">
    <source>
        <dbReference type="Proteomes" id="UP000289708"/>
    </source>
</evidence>
<sequence length="391" mass="41759">MRDEATSFSLPRWRITRWLADPGADAPEDIRRALIGSLFGTLPIFAGGVFNSILVAAIIAARMPQAPFLFWVALEVSVCVVRLLVLLRSFKNAREGRDTPTDIYLLLGVAWAGSVGYGAFISLLSGDWVAATLACMSAAAMVGGICFRNFGAPRLSAVMTVCSLGPTCLAAPFSGEPVLYVAFAQIPFYLMSMRVAAYKLNALLVATMQAEREHEHQARHDALTGLTNRVGLMRAMGEGGDRRIALLYLDLDGFKAVNDAHGHAAGDRLLKQAADRLRHMLRAGDVAARIGGDEFVIVARDIDRAQAPALGERLIRELGSAYDLGEDLVVSVGVSVGVALTPDHGDDVSELLDVADAALYGAKSLGKSRCVVAAPRPRPSVAWDQSRSAGV</sequence>
<feature type="transmembrane region" description="Helical" evidence="3">
    <location>
        <begin position="38"/>
        <end position="62"/>
    </location>
</feature>
<keyword evidence="3" id="KW-1133">Transmembrane helix</keyword>
<dbReference type="InterPro" id="IPR000160">
    <property type="entry name" value="GGDEF_dom"/>
</dbReference>
<dbReference type="InterPro" id="IPR029787">
    <property type="entry name" value="Nucleotide_cyclase"/>
</dbReference>
<dbReference type="GO" id="GO:0052621">
    <property type="term" value="F:diguanylate cyclase activity"/>
    <property type="evidence" value="ECO:0007669"/>
    <property type="project" value="UniProtKB-EC"/>
</dbReference>
<dbReference type="EMBL" id="RYFI01000001">
    <property type="protein sequence ID" value="RXF75676.1"/>
    <property type="molecule type" value="Genomic_DNA"/>
</dbReference>
<dbReference type="InterPro" id="IPR043128">
    <property type="entry name" value="Rev_trsase/Diguanyl_cyclase"/>
</dbReference>
<dbReference type="EC" id="2.7.7.65" evidence="1"/>
<dbReference type="GO" id="GO:0005886">
    <property type="term" value="C:plasma membrane"/>
    <property type="evidence" value="ECO:0007669"/>
    <property type="project" value="TreeGrafter"/>
</dbReference>
<accession>A0A4Q0MRA0</accession>
<dbReference type="OrthoDB" id="9812260at2"/>
<dbReference type="CDD" id="cd01949">
    <property type="entry name" value="GGDEF"/>
    <property type="match status" value="1"/>
</dbReference>
<dbReference type="NCBIfam" id="TIGR00254">
    <property type="entry name" value="GGDEF"/>
    <property type="match status" value="1"/>
</dbReference>
<dbReference type="PROSITE" id="PS50887">
    <property type="entry name" value="GGDEF"/>
    <property type="match status" value="1"/>
</dbReference>
<feature type="transmembrane region" description="Helical" evidence="3">
    <location>
        <begin position="102"/>
        <end position="122"/>
    </location>
</feature>
<organism evidence="5 6">
    <name type="scientific">Hansschlegelia zhihuaiae</name>
    <dbReference type="NCBI Taxonomy" id="405005"/>
    <lineage>
        <taxon>Bacteria</taxon>
        <taxon>Pseudomonadati</taxon>
        <taxon>Pseudomonadota</taxon>
        <taxon>Alphaproteobacteria</taxon>
        <taxon>Hyphomicrobiales</taxon>
        <taxon>Methylopilaceae</taxon>
        <taxon>Hansschlegelia</taxon>
    </lineage>
</organism>
<feature type="transmembrane region" description="Helical" evidence="3">
    <location>
        <begin position="68"/>
        <end position="90"/>
    </location>
</feature>
<proteinExistence type="predicted"/>
<dbReference type="SMART" id="SM00267">
    <property type="entry name" value="GGDEF"/>
    <property type="match status" value="1"/>
</dbReference>
<dbReference type="InterPro" id="IPR050469">
    <property type="entry name" value="Diguanylate_Cyclase"/>
</dbReference>
<dbReference type="GO" id="GO:0043709">
    <property type="term" value="P:cell adhesion involved in single-species biofilm formation"/>
    <property type="evidence" value="ECO:0007669"/>
    <property type="project" value="TreeGrafter"/>
</dbReference>
<dbReference type="PANTHER" id="PTHR45138">
    <property type="entry name" value="REGULATORY COMPONENTS OF SENSORY TRANSDUCTION SYSTEM"/>
    <property type="match status" value="1"/>
</dbReference>
<keyword evidence="3" id="KW-0812">Transmembrane</keyword>
<dbReference type="Gene3D" id="3.30.70.270">
    <property type="match status" value="1"/>
</dbReference>